<feature type="chain" id="PRO_5034090256" description="Secreted protein" evidence="1">
    <location>
        <begin position="25"/>
        <end position="250"/>
    </location>
</feature>
<organism evidence="2 3">
    <name type="scientific">Oncorhynchus kisutch</name>
    <name type="common">Coho salmon</name>
    <name type="synonym">Salmo kisutch</name>
    <dbReference type="NCBI Taxonomy" id="8019"/>
    <lineage>
        <taxon>Eukaryota</taxon>
        <taxon>Metazoa</taxon>
        <taxon>Chordata</taxon>
        <taxon>Craniata</taxon>
        <taxon>Vertebrata</taxon>
        <taxon>Euteleostomi</taxon>
        <taxon>Actinopterygii</taxon>
        <taxon>Neopterygii</taxon>
        <taxon>Teleostei</taxon>
        <taxon>Protacanthopterygii</taxon>
        <taxon>Salmoniformes</taxon>
        <taxon>Salmonidae</taxon>
        <taxon>Salmoninae</taxon>
        <taxon>Oncorhynchus</taxon>
    </lineage>
</organism>
<proteinExistence type="predicted"/>
<evidence type="ECO:0008006" key="4">
    <source>
        <dbReference type="Google" id="ProtNLM"/>
    </source>
</evidence>
<reference evidence="2" key="2">
    <citation type="submission" date="2025-09" db="UniProtKB">
        <authorList>
            <consortium name="Ensembl"/>
        </authorList>
    </citation>
    <scope>IDENTIFICATION</scope>
</reference>
<evidence type="ECO:0000313" key="3">
    <source>
        <dbReference type="Proteomes" id="UP000694557"/>
    </source>
</evidence>
<evidence type="ECO:0000256" key="1">
    <source>
        <dbReference type="SAM" id="SignalP"/>
    </source>
</evidence>
<dbReference type="Proteomes" id="UP000694557">
    <property type="component" value="Unassembled WGS sequence"/>
</dbReference>
<protein>
    <recommendedName>
        <fullName evidence="4">Secreted protein</fullName>
    </recommendedName>
</protein>
<accession>A0A8C7HFQ7</accession>
<keyword evidence="1" id="KW-0732">Signal</keyword>
<sequence length="250" mass="27595">MKPVPLVLLLATVLLTSHIPPSVSRPQDLAMFNGHGYKSQLDEVFQKAGDAVSYLIGENILRYLQRNPRLQTGFPPQFPFEVTPLGSRGLGQLARSLPRFEQQRAPEEVNSLEDVIGTLPAEVVLAGQYDHRLGEHLQADGADELLLQVIHGAGLPELPRFVAQCKVHPKHWSGTDTVKLSEGLTLYEAFKKKELRTFLCLSSRSFCPSITLSLDLSACLSSSVKTLPAMEIYLAFVCYGSGYFPNCMPL</sequence>
<dbReference type="AlphaFoldDB" id="A0A8C7HFQ7"/>
<keyword evidence="3" id="KW-1185">Reference proteome</keyword>
<dbReference type="Ensembl" id="ENSOKIT00005061505.1">
    <property type="protein sequence ID" value="ENSOKIP00005057846.1"/>
    <property type="gene ID" value="ENSOKIG00005024816.1"/>
</dbReference>
<feature type="signal peptide" evidence="1">
    <location>
        <begin position="1"/>
        <end position="24"/>
    </location>
</feature>
<name>A0A8C7HFQ7_ONCKI</name>
<evidence type="ECO:0000313" key="2">
    <source>
        <dbReference type="Ensembl" id="ENSOKIP00005057846.1"/>
    </source>
</evidence>
<reference evidence="2" key="1">
    <citation type="submission" date="2025-08" db="UniProtKB">
        <authorList>
            <consortium name="Ensembl"/>
        </authorList>
    </citation>
    <scope>IDENTIFICATION</scope>
</reference>